<dbReference type="GO" id="GO:0008360">
    <property type="term" value="P:regulation of cell shape"/>
    <property type="evidence" value="ECO:0007669"/>
    <property type="project" value="UniProtKB-KW"/>
</dbReference>
<dbReference type="GO" id="GO:0005737">
    <property type="term" value="C:cytoplasm"/>
    <property type="evidence" value="ECO:0007669"/>
    <property type="project" value="UniProtKB-SubCell"/>
</dbReference>
<evidence type="ECO:0000256" key="8">
    <source>
        <dbReference type="ARBA" id="ARBA00022984"/>
    </source>
</evidence>
<evidence type="ECO:0000256" key="4">
    <source>
        <dbReference type="ARBA" id="ARBA00022598"/>
    </source>
</evidence>
<dbReference type="InterPro" id="IPR011761">
    <property type="entry name" value="ATP-grasp"/>
</dbReference>
<dbReference type="InterPro" id="IPR011127">
    <property type="entry name" value="Dala_Dala_lig_N"/>
</dbReference>
<dbReference type="SUPFAM" id="SSF56059">
    <property type="entry name" value="Glutathione synthetase ATP-binding domain-like"/>
    <property type="match status" value="1"/>
</dbReference>
<evidence type="ECO:0000256" key="5">
    <source>
        <dbReference type="ARBA" id="ARBA00022741"/>
    </source>
</evidence>
<dbReference type="Pfam" id="PF01820">
    <property type="entry name" value="Dala_Dala_lig_N"/>
    <property type="match status" value="1"/>
</dbReference>
<evidence type="ECO:0000256" key="6">
    <source>
        <dbReference type="ARBA" id="ARBA00022840"/>
    </source>
</evidence>
<comment type="similarity">
    <text evidence="2">Belongs to the D-alanine--D-alanine ligase family.</text>
</comment>
<evidence type="ECO:0000256" key="7">
    <source>
        <dbReference type="ARBA" id="ARBA00022960"/>
    </source>
</evidence>
<dbReference type="PROSITE" id="PS00843">
    <property type="entry name" value="DALA_DALA_LIGASE_1"/>
    <property type="match status" value="1"/>
</dbReference>
<dbReference type="GO" id="GO:0071555">
    <property type="term" value="P:cell wall organization"/>
    <property type="evidence" value="ECO:0007669"/>
    <property type="project" value="UniProtKB-KW"/>
</dbReference>
<sequence>MATKVAVIMGGASFERNFSLKSGALVSEALEKRGYEVLPLDADAHLVDTLRAEKPDVAFVCLHGAGGEDGAVPALLEFLKIPYVGSRPASCRAAWNKADMPFIVRQAWSKEESEVIWPPQIVLTASAFKDLGAAAALDLVPERLGGGVGFPLAVKPVHGGSAMGLSKVDSADQLGPALLGALGFDDSVIIQQWVDGVEVSVTVLSDADGEKTLPPVEISVTKGIYDTDARLDPERIQHFCPVRPESLAALGADPAAAREALERAALEVYTAYGCRDLARIDFIWDGHHVMVMGLKTFPGLTETSLVPMAIEAAGCAVEDVLAQLVEGALKRGN</sequence>
<gene>
    <name evidence="12" type="ORF">HXK23_01735</name>
</gene>
<evidence type="ECO:0000256" key="1">
    <source>
        <dbReference type="ARBA" id="ARBA00004496"/>
    </source>
</evidence>
<dbReference type="Gene3D" id="3.30.470.20">
    <property type="entry name" value="ATP-grasp fold, B domain"/>
    <property type="match status" value="1"/>
</dbReference>
<proteinExistence type="inferred from homology"/>
<keyword evidence="6 10" id="KW-0067">ATP-binding</keyword>
<dbReference type="GO" id="GO:0005524">
    <property type="term" value="F:ATP binding"/>
    <property type="evidence" value="ECO:0007669"/>
    <property type="project" value="UniProtKB-UniRule"/>
</dbReference>
<reference evidence="12" key="1">
    <citation type="submission" date="2020-04" db="EMBL/GenBank/DDBJ databases">
        <title>Deep metagenomics examines the oral microbiome during advanced dental caries in children, revealing novel taxa and co-occurrences with host molecules.</title>
        <authorList>
            <person name="Baker J.L."/>
            <person name="Morton J.T."/>
            <person name="Dinis M."/>
            <person name="Alvarez R."/>
            <person name="Tran N.C."/>
            <person name="Knight R."/>
            <person name="Edlund A."/>
        </authorList>
    </citation>
    <scope>NUCLEOTIDE SEQUENCE</scope>
    <source>
        <strain evidence="12">JCVI_22A_bin.2</strain>
    </source>
</reference>
<dbReference type="PROSITE" id="PS50975">
    <property type="entry name" value="ATP_GRASP"/>
    <property type="match status" value="1"/>
</dbReference>
<dbReference type="InterPro" id="IPR016185">
    <property type="entry name" value="PreATP-grasp_dom_sf"/>
</dbReference>
<organism evidence="12 13">
    <name type="scientific">Lancefieldella parvula</name>
    <dbReference type="NCBI Taxonomy" id="1382"/>
    <lineage>
        <taxon>Bacteria</taxon>
        <taxon>Bacillati</taxon>
        <taxon>Actinomycetota</taxon>
        <taxon>Coriobacteriia</taxon>
        <taxon>Coriobacteriales</taxon>
        <taxon>Atopobiaceae</taxon>
        <taxon>Lancefieldella</taxon>
    </lineage>
</organism>
<evidence type="ECO:0000259" key="11">
    <source>
        <dbReference type="PROSITE" id="PS50975"/>
    </source>
</evidence>
<dbReference type="Gene3D" id="3.40.50.20">
    <property type="match status" value="1"/>
</dbReference>
<dbReference type="Gene3D" id="3.30.1490.20">
    <property type="entry name" value="ATP-grasp fold, A domain"/>
    <property type="match status" value="1"/>
</dbReference>
<dbReference type="InterPro" id="IPR011095">
    <property type="entry name" value="Dala_Dala_lig_C"/>
</dbReference>
<keyword evidence="9" id="KW-0961">Cell wall biogenesis/degradation</keyword>
<evidence type="ECO:0000256" key="2">
    <source>
        <dbReference type="ARBA" id="ARBA00010871"/>
    </source>
</evidence>
<evidence type="ECO:0000256" key="9">
    <source>
        <dbReference type="ARBA" id="ARBA00023316"/>
    </source>
</evidence>
<dbReference type="PANTHER" id="PTHR23132:SF23">
    <property type="entry name" value="D-ALANINE--D-ALANINE LIGASE B"/>
    <property type="match status" value="1"/>
</dbReference>
<name>A0A930YQM0_9ACTN</name>
<dbReference type="AlphaFoldDB" id="A0A930YQM0"/>
<evidence type="ECO:0000256" key="3">
    <source>
        <dbReference type="ARBA" id="ARBA00022490"/>
    </source>
</evidence>
<keyword evidence="7" id="KW-0133">Cell shape</keyword>
<feature type="domain" description="ATP-grasp" evidence="11">
    <location>
        <begin position="120"/>
        <end position="326"/>
    </location>
</feature>
<evidence type="ECO:0000313" key="13">
    <source>
        <dbReference type="Proteomes" id="UP000772566"/>
    </source>
</evidence>
<dbReference type="SUPFAM" id="SSF52440">
    <property type="entry name" value="PreATP-grasp domain"/>
    <property type="match status" value="1"/>
</dbReference>
<accession>A0A930YQM0</accession>
<protein>
    <submittedName>
        <fullName evidence="12">D-alanine--D-alanine ligase</fullName>
    </submittedName>
</protein>
<dbReference type="InterPro" id="IPR000291">
    <property type="entry name" value="D-Ala_lig_Van_CS"/>
</dbReference>
<keyword evidence="3" id="KW-0963">Cytoplasm</keyword>
<dbReference type="InterPro" id="IPR013815">
    <property type="entry name" value="ATP_grasp_subdomain_1"/>
</dbReference>
<evidence type="ECO:0000313" key="12">
    <source>
        <dbReference type="EMBL" id="MBF4808940.1"/>
    </source>
</evidence>
<keyword evidence="8" id="KW-0573">Peptidoglycan synthesis</keyword>
<dbReference type="GO" id="GO:0008716">
    <property type="term" value="F:D-alanine-D-alanine ligase activity"/>
    <property type="evidence" value="ECO:0007669"/>
    <property type="project" value="InterPro"/>
</dbReference>
<dbReference type="PANTHER" id="PTHR23132">
    <property type="entry name" value="D-ALANINE--D-ALANINE LIGASE"/>
    <property type="match status" value="1"/>
</dbReference>
<keyword evidence="4 12" id="KW-0436">Ligase</keyword>
<dbReference type="EMBL" id="JABZGT010000058">
    <property type="protein sequence ID" value="MBF4808940.1"/>
    <property type="molecule type" value="Genomic_DNA"/>
</dbReference>
<dbReference type="GO" id="GO:0009252">
    <property type="term" value="P:peptidoglycan biosynthetic process"/>
    <property type="evidence" value="ECO:0007669"/>
    <property type="project" value="UniProtKB-KW"/>
</dbReference>
<dbReference type="Pfam" id="PF07478">
    <property type="entry name" value="Dala_Dala_lig_C"/>
    <property type="match status" value="1"/>
</dbReference>
<keyword evidence="5 10" id="KW-0547">Nucleotide-binding</keyword>
<evidence type="ECO:0000256" key="10">
    <source>
        <dbReference type="PROSITE-ProRule" id="PRU00409"/>
    </source>
</evidence>
<comment type="caution">
    <text evidence="12">The sequence shown here is derived from an EMBL/GenBank/DDBJ whole genome shotgun (WGS) entry which is preliminary data.</text>
</comment>
<dbReference type="Proteomes" id="UP000772566">
    <property type="component" value="Unassembled WGS sequence"/>
</dbReference>
<comment type="subcellular location">
    <subcellularLocation>
        <location evidence="1">Cytoplasm</location>
    </subcellularLocation>
</comment>
<dbReference type="GO" id="GO:0046872">
    <property type="term" value="F:metal ion binding"/>
    <property type="evidence" value="ECO:0007669"/>
    <property type="project" value="InterPro"/>
</dbReference>